<dbReference type="SUPFAM" id="SSF82866">
    <property type="entry name" value="Multidrug efflux transporter AcrB transmembrane domain"/>
    <property type="match status" value="2"/>
</dbReference>
<dbReference type="AlphaFoldDB" id="A0A2Z2J572"/>
<dbReference type="PROSITE" id="PS50156">
    <property type="entry name" value="SSD"/>
    <property type="match status" value="1"/>
</dbReference>
<dbReference type="Pfam" id="PF03176">
    <property type="entry name" value="MMPL"/>
    <property type="match status" value="3"/>
</dbReference>
<dbReference type="PANTHER" id="PTHR33406:SF13">
    <property type="entry name" value="MEMBRANE PROTEIN YDFJ"/>
    <property type="match status" value="1"/>
</dbReference>
<feature type="transmembrane region" description="Helical" evidence="6">
    <location>
        <begin position="607"/>
        <end position="629"/>
    </location>
</feature>
<evidence type="ECO:0000256" key="1">
    <source>
        <dbReference type="ARBA" id="ARBA00004651"/>
    </source>
</evidence>
<evidence type="ECO:0000256" key="5">
    <source>
        <dbReference type="ARBA" id="ARBA00023136"/>
    </source>
</evidence>
<evidence type="ECO:0000256" key="4">
    <source>
        <dbReference type="ARBA" id="ARBA00022989"/>
    </source>
</evidence>
<keyword evidence="5 6" id="KW-0472">Membrane</keyword>
<evidence type="ECO:0000256" key="2">
    <source>
        <dbReference type="ARBA" id="ARBA00022475"/>
    </source>
</evidence>
<gene>
    <name evidence="8" type="ORF">CBE89_09200</name>
</gene>
<evidence type="ECO:0000259" key="7">
    <source>
        <dbReference type="PROSITE" id="PS50156"/>
    </source>
</evidence>
<comment type="subcellular location">
    <subcellularLocation>
        <location evidence="1">Cell membrane</location>
        <topology evidence="1">Multi-pass membrane protein</topology>
    </subcellularLocation>
</comment>
<feature type="transmembrane region" description="Helical" evidence="6">
    <location>
        <begin position="721"/>
        <end position="746"/>
    </location>
</feature>
<feature type="transmembrane region" description="Helical" evidence="6">
    <location>
        <begin position="581"/>
        <end position="600"/>
    </location>
</feature>
<feature type="transmembrane region" description="Helical" evidence="6">
    <location>
        <begin position="641"/>
        <end position="661"/>
    </location>
</feature>
<feature type="transmembrane region" description="Helical" evidence="6">
    <location>
        <begin position="423"/>
        <end position="443"/>
    </location>
</feature>
<keyword evidence="3 6" id="KW-0812">Transmembrane</keyword>
<evidence type="ECO:0000256" key="6">
    <source>
        <dbReference type="SAM" id="Phobius"/>
    </source>
</evidence>
<dbReference type="InterPro" id="IPR000731">
    <property type="entry name" value="SSD"/>
</dbReference>
<accession>A0A2Z2J572</accession>
<dbReference type="RefSeq" id="WP_086891725.1">
    <property type="nucleotide sequence ID" value="NZ_CP021252.1"/>
</dbReference>
<feature type="transmembrane region" description="Helical" evidence="6">
    <location>
        <begin position="215"/>
        <end position="234"/>
    </location>
</feature>
<dbReference type="KEGG" id="cstr:CBE89_09200"/>
<dbReference type="PANTHER" id="PTHR33406">
    <property type="entry name" value="MEMBRANE PROTEIN MJ1562-RELATED"/>
    <property type="match status" value="1"/>
</dbReference>
<feature type="domain" description="SSD" evidence="7">
    <location>
        <begin position="250"/>
        <end position="385"/>
    </location>
</feature>
<organism evidence="8 9">
    <name type="scientific">Corynebacterium striatum</name>
    <dbReference type="NCBI Taxonomy" id="43770"/>
    <lineage>
        <taxon>Bacteria</taxon>
        <taxon>Bacillati</taxon>
        <taxon>Actinomycetota</taxon>
        <taxon>Actinomycetes</taxon>
        <taxon>Mycobacteriales</taxon>
        <taxon>Corynebacteriaceae</taxon>
        <taxon>Corynebacterium</taxon>
    </lineage>
</organism>
<name>A0A2Z2J572_CORST</name>
<evidence type="ECO:0000256" key="3">
    <source>
        <dbReference type="ARBA" id="ARBA00022692"/>
    </source>
</evidence>
<dbReference type="EMBL" id="CP021252">
    <property type="protein sequence ID" value="ART21657.1"/>
    <property type="molecule type" value="Genomic_DNA"/>
</dbReference>
<feature type="transmembrane region" description="Helical" evidence="6">
    <location>
        <begin position="360"/>
        <end position="386"/>
    </location>
</feature>
<evidence type="ECO:0000313" key="9">
    <source>
        <dbReference type="Proteomes" id="UP000250197"/>
    </source>
</evidence>
<protein>
    <submittedName>
        <fullName evidence="8">Multidrug RND transporter</fullName>
    </submittedName>
</protein>
<feature type="transmembrane region" description="Helical" evidence="6">
    <location>
        <begin position="323"/>
        <end position="354"/>
    </location>
</feature>
<dbReference type="GO" id="GO:0005886">
    <property type="term" value="C:plasma membrane"/>
    <property type="evidence" value="ECO:0007669"/>
    <property type="project" value="UniProtKB-SubCell"/>
</dbReference>
<reference evidence="8 9" key="1">
    <citation type="submission" date="2017-05" db="EMBL/GenBank/DDBJ databases">
        <title>Complete genome sequence of Corynebacterium striatum KC-Na-1 isolated from Neophocaena asiaeorientalis in Korea.</title>
        <authorList>
            <person name="Kim J.H."/>
            <person name="Lee K."/>
        </authorList>
    </citation>
    <scope>NUCLEOTIDE SEQUENCE [LARGE SCALE GENOMIC DNA]</scope>
    <source>
        <strain evidence="8 9">KC-Na-01</strain>
    </source>
</reference>
<feature type="transmembrane region" description="Helical" evidence="6">
    <location>
        <begin position="269"/>
        <end position="288"/>
    </location>
</feature>
<dbReference type="Gene3D" id="1.20.1640.10">
    <property type="entry name" value="Multidrug efflux transporter AcrB transmembrane domain"/>
    <property type="match status" value="2"/>
</dbReference>
<dbReference type="InterPro" id="IPR050545">
    <property type="entry name" value="Mycobact_MmpL"/>
</dbReference>
<proteinExistence type="predicted"/>
<dbReference type="InterPro" id="IPR004869">
    <property type="entry name" value="MMPL_dom"/>
</dbReference>
<keyword evidence="2" id="KW-1003">Cell membrane</keyword>
<evidence type="ECO:0000313" key="8">
    <source>
        <dbReference type="EMBL" id="ART21657.1"/>
    </source>
</evidence>
<feature type="transmembrane region" description="Helical" evidence="6">
    <location>
        <begin position="694"/>
        <end position="715"/>
    </location>
</feature>
<keyword evidence="4 6" id="KW-1133">Transmembrane helix</keyword>
<sequence length="789" mass="84522">MSKFLYRLGSWSYRKAWPFLAFWLVLLVAMGGLAGAFAKSPSPTFSMPDMDSTVTQEQMIERFGSETDAMSAPSATITLQAPEGKKLTDKAVMGEVDSMIKELQETDALKDPDAIVNPVMASMGMQKQMTEKMAAQGMPQEQIDSNLAALSPLSEDKRTGTISINFDAASVTEIPAEEMTAVTDVLKKYDDGDLTVKYGGNAFNGATEMNMTSEVIGLIVAAIVLLVTFGSFVAAGMPLISAVVGVGTGLLGVQLTTVFTDTVSDQTPMLASMIGLAVGIDYALFIVARFRNELITSSGLNDLSPKELAQELKKMDKATRAHAMGMALGTAGSSVVFAGATVVIALAALTIIGIPFLSTMAIAAAATVVLAVCVALTFIPGLLGLFGTKVFAGRVPGPKVPDPEDEKPTMGLKWVRRIRAHPWMHLIAGVLLLGILALPAAHLRLAMPTDGTSKLGTPQRDAYEMTEEAFGPGRNAPMIAYVDVADVAEQDRMPAFQELIKDFSETEGVVNAQIVATTDNMDAAQILITPTTGATDETTTETLEKLRGFKAEFEDNTGGTYGITGIAPIFDDISQKLSDVLLPYIAIVLGLAFIVLLLVFRSLWVPLIAAAGFGLSMAATFGVTVAIFQEGMFGIIDDPQPLLSFLPIMLIGLTFGLAMDYQVFLVTRMREGFVHGKTAGNATSNGFKHGARTVTAAALIMISVFAAFMLIDLPFIKTMGFALAVGVFMDAFVVRMMIIPATMFLLDKTAWSIPKWLDRILPNMDIEGEALSAQREELQKLQRDKVEEK</sequence>
<dbReference type="Proteomes" id="UP000250197">
    <property type="component" value="Chromosome"/>
</dbReference>